<evidence type="ECO:0000256" key="1">
    <source>
        <dbReference type="ARBA" id="ARBA00000124"/>
    </source>
</evidence>
<dbReference type="Gene3D" id="2.60.120.200">
    <property type="match status" value="1"/>
</dbReference>
<dbReference type="CDD" id="cd02181">
    <property type="entry name" value="GH16_fungal_Lam16A_glucanase"/>
    <property type="match status" value="1"/>
</dbReference>
<dbReference type="GO" id="GO:0016705">
    <property type="term" value="F:oxidoreductase activity, acting on paired donors, with incorporation or reduction of molecular oxygen"/>
    <property type="evidence" value="ECO:0007669"/>
    <property type="project" value="InterPro"/>
</dbReference>
<dbReference type="InterPro" id="IPR000757">
    <property type="entry name" value="Beta-glucanase-like"/>
</dbReference>
<keyword evidence="8" id="KW-0812">Transmembrane</keyword>
<keyword evidence="11" id="KW-1133">Transmembrane helix</keyword>
<dbReference type="InterPro" id="IPR047146">
    <property type="entry name" value="Cyt_P450_E_CYP52_fungi"/>
</dbReference>
<evidence type="ECO:0000259" key="18">
    <source>
        <dbReference type="PROSITE" id="PS51762"/>
    </source>
</evidence>
<evidence type="ECO:0000313" key="19">
    <source>
        <dbReference type="EMBL" id="PWI64942.1"/>
    </source>
</evidence>
<evidence type="ECO:0000256" key="16">
    <source>
        <dbReference type="ARBA" id="ARBA00023295"/>
    </source>
</evidence>
<evidence type="ECO:0000256" key="14">
    <source>
        <dbReference type="ARBA" id="ARBA00023033"/>
    </source>
</evidence>
<dbReference type="AlphaFoldDB" id="A0A2U3DRS4"/>
<comment type="catalytic activity">
    <reaction evidence="1">
        <text>Endohydrolysis of (1-&gt;3)- or (1-&gt;4)-linkages in beta-D-glucans when the glucose residue whose reducing group is involved in the linkage to be hydrolyzed is itself substituted at C-3.</text>
        <dbReference type="EC" id="3.2.1.6"/>
    </reaction>
</comment>
<feature type="binding site" description="axial binding residue" evidence="17">
    <location>
        <position position="802"/>
    </location>
    <ligand>
        <name>heme</name>
        <dbReference type="ChEBI" id="CHEBI:30413"/>
    </ligand>
    <ligandPart>
        <name>Fe</name>
        <dbReference type="ChEBI" id="CHEBI:18248"/>
    </ligandPart>
</feature>
<evidence type="ECO:0000256" key="17">
    <source>
        <dbReference type="PIRSR" id="PIRSR602401-1"/>
    </source>
</evidence>
<dbReference type="GO" id="GO:0052861">
    <property type="term" value="F:endo-1,3(4)-beta-glucanase activity"/>
    <property type="evidence" value="ECO:0007669"/>
    <property type="project" value="UniProtKB-EC"/>
</dbReference>
<dbReference type="Gene3D" id="1.10.630.10">
    <property type="entry name" value="Cytochrome P450"/>
    <property type="match status" value="1"/>
</dbReference>
<evidence type="ECO:0000256" key="13">
    <source>
        <dbReference type="ARBA" id="ARBA00023004"/>
    </source>
</evidence>
<dbReference type="GO" id="GO:0016020">
    <property type="term" value="C:membrane"/>
    <property type="evidence" value="ECO:0007669"/>
    <property type="project" value="UniProtKB-SubCell"/>
</dbReference>
<evidence type="ECO:0000256" key="10">
    <source>
        <dbReference type="ARBA" id="ARBA00022801"/>
    </source>
</evidence>
<dbReference type="InterPro" id="IPR013320">
    <property type="entry name" value="ConA-like_dom_sf"/>
</dbReference>
<dbReference type="Pfam" id="PF00067">
    <property type="entry name" value="p450"/>
    <property type="match status" value="1"/>
</dbReference>
<gene>
    <name evidence="19" type="ORF">PCL_08393</name>
</gene>
<evidence type="ECO:0000256" key="2">
    <source>
        <dbReference type="ARBA" id="ARBA00001971"/>
    </source>
</evidence>
<evidence type="ECO:0000256" key="5">
    <source>
        <dbReference type="ARBA" id="ARBA00010617"/>
    </source>
</evidence>
<dbReference type="PRINTS" id="PR00385">
    <property type="entry name" value="P450"/>
</dbReference>
<dbReference type="GO" id="GO:0005506">
    <property type="term" value="F:iron ion binding"/>
    <property type="evidence" value="ECO:0007669"/>
    <property type="project" value="InterPro"/>
</dbReference>
<dbReference type="Pfam" id="PF26113">
    <property type="entry name" value="GH16_XgeA"/>
    <property type="match status" value="1"/>
</dbReference>
<keyword evidence="7 17" id="KW-0349">Heme</keyword>
<evidence type="ECO:0000313" key="20">
    <source>
        <dbReference type="Proteomes" id="UP000245956"/>
    </source>
</evidence>
<protein>
    <recommendedName>
        <fullName evidence="6">endo-1,3(4)-beta-glucanase</fullName>
        <ecNumber evidence="6">3.2.1.6</ecNumber>
    </recommendedName>
</protein>
<evidence type="ECO:0000256" key="9">
    <source>
        <dbReference type="ARBA" id="ARBA00022723"/>
    </source>
</evidence>
<organism evidence="19 20">
    <name type="scientific">Purpureocillium lilacinum</name>
    <name type="common">Paecilomyces lilacinus</name>
    <dbReference type="NCBI Taxonomy" id="33203"/>
    <lineage>
        <taxon>Eukaryota</taxon>
        <taxon>Fungi</taxon>
        <taxon>Dikarya</taxon>
        <taxon>Ascomycota</taxon>
        <taxon>Pezizomycotina</taxon>
        <taxon>Sordariomycetes</taxon>
        <taxon>Hypocreomycetidae</taxon>
        <taxon>Hypocreales</taxon>
        <taxon>Ophiocordycipitaceae</taxon>
        <taxon>Purpureocillium</taxon>
    </lineage>
</organism>
<dbReference type="SUPFAM" id="SSF49899">
    <property type="entry name" value="Concanavalin A-like lectins/glucanases"/>
    <property type="match status" value="1"/>
</dbReference>
<dbReference type="GO" id="GO:0005975">
    <property type="term" value="P:carbohydrate metabolic process"/>
    <property type="evidence" value="ECO:0007669"/>
    <property type="project" value="InterPro"/>
</dbReference>
<dbReference type="SUPFAM" id="SSF48264">
    <property type="entry name" value="Cytochrome P450"/>
    <property type="match status" value="1"/>
</dbReference>
<evidence type="ECO:0000256" key="6">
    <source>
        <dbReference type="ARBA" id="ARBA00012599"/>
    </source>
</evidence>
<dbReference type="GO" id="GO:0020037">
    <property type="term" value="F:heme binding"/>
    <property type="evidence" value="ECO:0007669"/>
    <property type="project" value="InterPro"/>
</dbReference>
<dbReference type="EMBL" id="LCWV01000041">
    <property type="protein sequence ID" value="PWI64942.1"/>
    <property type="molecule type" value="Genomic_DNA"/>
</dbReference>
<dbReference type="PROSITE" id="PS51762">
    <property type="entry name" value="GH16_2"/>
    <property type="match status" value="1"/>
</dbReference>
<dbReference type="InterPro" id="IPR001128">
    <property type="entry name" value="Cyt_P450"/>
</dbReference>
<comment type="caution">
    <text evidence="19">The sequence shown here is derived from an EMBL/GenBank/DDBJ whole genome shotgun (WGS) entry which is preliminary data.</text>
</comment>
<comment type="cofactor">
    <cofactor evidence="2 17">
        <name>heme</name>
        <dbReference type="ChEBI" id="CHEBI:30413"/>
    </cofactor>
</comment>
<feature type="domain" description="GH16" evidence="18">
    <location>
        <begin position="11"/>
        <end position="271"/>
    </location>
</feature>
<evidence type="ECO:0000256" key="4">
    <source>
        <dbReference type="ARBA" id="ARBA00006865"/>
    </source>
</evidence>
<comment type="similarity">
    <text evidence="4">Belongs to the glycosyl hydrolase 16 family.</text>
</comment>
<dbReference type="Proteomes" id="UP000245956">
    <property type="component" value="Unassembled WGS sequence"/>
</dbReference>
<name>A0A2U3DRS4_PURLI</name>
<comment type="subcellular location">
    <subcellularLocation>
        <location evidence="3">Membrane</location>
        <topology evidence="3">Single-pass membrane protein</topology>
    </subcellularLocation>
</comment>
<evidence type="ECO:0000256" key="11">
    <source>
        <dbReference type="ARBA" id="ARBA00022989"/>
    </source>
</evidence>
<reference evidence="19 20" key="1">
    <citation type="journal article" date="2016" name="Front. Microbiol.">
        <title>Genome and transcriptome sequences reveal the specific parasitism of the nematophagous Purpureocillium lilacinum 36-1.</title>
        <authorList>
            <person name="Xie J."/>
            <person name="Li S."/>
            <person name="Mo C."/>
            <person name="Xiao X."/>
            <person name="Peng D."/>
            <person name="Wang G."/>
            <person name="Xiao Y."/>
        </authorList>
    </citation>
    <scope>NUCLEOTIDE SEQUENCE [LARGE SCALE GENOMIC DNA]</scope>
    <source>
        <strain evidence="19 20">36-1</strain>
    </source>
</reference>
<evidence type="ECO:0000256" key="7">
    <source>
        <dbReference type="ARBA" id="ARBA00022617"/>
    </source>
</evidence>
<keyword evidence="16" id="KW-0326">Glycosidase</keyword>
<evidence type="ECO:0000256" key="3">
    <source>
        <dbReference type="ARBA" id="ARBA00004167"/>
    </source>
</evidence>
<evidence type="ECO:0000256" key="8">
    <source>
        <dbReference type="ARBA" id="ARBA00022692"/>
    </source>
</evidence>
<comment type="similarity">
    <text evidence="5">Belongs to the cytochrome P450 family.</text>
</comment>
<accession>A0A2U3DRS4</accession>
<keyword evidence="13 17" id="KW-0408">Iron</keyword>
<dbReference type="PANTHER" id="PTHR24287:SF1">
    <property type="entry name" value="P450, PUTATIVE (EUROFUNG)-RELATED"/>
    <property type="match status" value="1"/>
</dbReference>
<keyword evidence="12" id="KW-0560">Oxidoreductase</keyword>
<dbReference type="FunFam" id="2.60.120.200:FF:000114">
    <property type="entry name" value="Probable endo-1,3(4)-beta-glucanase NFIA_089530"/>
    <property type="match status" value="1"/>
</dbReference>
<dbReference type="PANTHER" id="PTHR24287">
    <property type="entry name" value="P450, PUTATIVE (EUROFUNG)-RELATED"/>
    <property type="match status" value="1"/>
</dbReference>
<keyword evidence="10" id="KW-0378">Hydrolase</keyword>
<dbReference type="GO" id="GO:0004497">
    <property type="term" value="F:monooxygenase activity"/>
    <property type="evidence" value="ECO:0007669"/>
    <property type="project" value="UniProtKB-KW"/>
</dbReference>
<dbReference type="InterPro" id="IPR002401">
    <property type="entry name" value="Cyt_P450_E_grp-I"/>
</dbReference>
<keyword evidence="15" id="KW-0472">Membrane</keyword>
<evidence type="ECO:0000256" key="12">
    <source>
        <dbReference type="ARBA" id="ARBA00023002"/>
    </source>
</evidence>
<proteinExistence type="inferred from homology"/>
<dbReference type="PRINTS" id="PR00463">
    <property type="entry name" value="EP450I"/>
</dbReference>
<keyword evidence="9 17" id="KW-0479">Metal-binding</keyword>
<keyword evidence="14" id="KW-0503">Monooxygenase</keyword>
<dbReference type="InterPro" id="IPR036396">
    <property type="entry name" value="Cyt_P450_sf"/>
</dbReference>
<dbReference type="EC" id="3.2.1.6" evidence="6"/>
<sequence>MVVLLRGSDAYTLRALFDMHNFFDSFDFFTGPDPTRGFVEYVDRATAQQVGIIGTGPSNASVILGVDDSTVNPPRGRRSVRLTSKSSFTTGLFIADILHMPGSICGVWPAFWTFGPRWPAAGEIDIIEGVNTESQNTITLHTSPGCVMSNVGSLATTMFSTGDCSTGDSKIGCQQRVAGKHTYGDGFNSVKGGVYALEWTSEHIAVWFFPRCGLPEDLRLGVPNPQAWGQPMALFRGSPSCQVDSFFFDQNIVIDTTFCGEWAGNHQTWNSNTKCSSKAPTCQEYVAKNPKDFEDAFWEISSVKPPEQYFQTGHIEVAASRRLGLSEHTSYPEAHRPGQTGPQAQDRATMAVSHLVGLAALLIGCCWLYRKFWIFPSLHDHGEDRGCGRVKMLSSSWKLPFGVDKLARVIEAERRRKLPVLSLEDHERYGDTYGQYAGGLFTIITRDSRIISSLLLGQPHNFGHGRLRKLCFGPLLGEGVFTEDGAEWRASRRLLASVLRQPRCSALRALEPHVQTLLRSIASDRDASSCVNLRPLFYDYTLDTATDLLLGDSTNLLSSTSETDSVGKRFSHAFTKAMRWIAMRERFKMFAGIITTPESRQACRTARVCLKQMIIEARQLESEVVQGSLADFVEKAGDLDKARDELMNLVFAARDSTASLLCWLVYTLAREPEVLERLQKDLVSVLGKEPDTLPTGSDLIKLRYLDDVMHETLRLFPVAAINGRLCLKTTTFAYGGGESGEEPNLVPEGTLVCFSTYACHRSPKYYGEDAMRFRPERWQRTSVRTRTEDFTFHPFIGGPRKCPGERFAWNVVKYTACRLIQCFNTIAVDNSGSGAGPDWQELIQYRLGLTMSPDDGVSVILKA</sequence>
<evidence type="ECO:0000256" key="15">
    <source>
        <dbReference type="ARBA" id="ARBA00023136"/>
    </source>
</evidence>